<evidence type="ECO:0008006" key="3">
    <source>
        <dbReference type="Google" id="ProtNLM"/>
    </source>
</evidence>
<dbReference type="PANTHER" id="PTHR24559:SF452">
    <property type="entry name" value="INTEGRASE CATALYTIC DOMAIN-CONTAINING PROTEIN"/>
    <property type="match status" value="1"/>
</dbReference>
<dbReference type="Proteomes" id="UP001341281">
    <property type="component" value="Chromosome 01"/>
</dbReference>
<keyword evidence="2" id="KW-1185">Reference proteome</keyword>
<name>A0AAQ3PRU3_PASNO</name>
<accession>A0AAQ3PRU3</accession>
<reference evidence="1 2" key="1">
    <citation type="submission" date="2024-02" db="EMBL/GenBank/DDBJ databases">
        <title>High-quality chromosome-scale genome assembly of Pensacola bahiagrass (Paspalum notatum Flugge var. saurae).</title>
        <authorList>
            <person name="Vega J.M."/>
            <person name="Podio M."/>
            <person name="Orjuela J."/>
            <person name="Siena L.A."/>
            <person name="Pessino S.C."/>
            <person name="Combes M.C."/>
            <person name="Mariac C."/>
            <person name="Albertini E."/>
            <person name="Pupilli F."/>
            <person name="Ortiz J.P.A."/>
            <person name="Leblanc O."/>
        </authorList>
    </citation>
    <scope>NUCLEOTIDE SEQUENCE [LARGE SCALE GENOMIC DNA]</scope>
    <source>
        <strain evidence="1">R1</strain>
        <tissue evidence="1">Leaf</tissue>
    </source>
</reference>
<dbReference type="AlphaFoldDB" id="A0AAQ3PRU3"/>
<dbReference type="PANTHER" id="PTHR24559">
    <property type="entry name" value="TRANSPOSON TY3-I GAG-POL POLYPROTEIN"/>
    <property type="match status" value="1"/>
</dbReference>
<organism evidence="1 2">
    <name type="scientific">Paspalum notatum var. saurae</name>
    <dbReference type="NCBI Taxonomy" id="547442"/>
    <lineage>
        <taxon>Eukaryota</taxon>
        <taxon>Viridiplantae</taxon>
        <taxon>Streptophyta</taxon>
        <taxon>Embryophyta</taxon>
        <taxon>Tracheophyta</taxon>
        <taxon>Spermatophyta</taxon>
        <taxon>Magnoliopsida</taxon>
        <taxon>Liliopsida</taxon>
        <taxon>Poales</taxon>
        <taxon>Poaceae</taxon>
        <taxon>PACMAD clade</taxon>
        <taxon>Panicoideae</taxon>
        <taxon>Andropogonodae</taxon>
        <taxon>Paspaleae</taxon>
        <taxon>Paspalinae</taxon>
        <taxon>Paspalum</taxon>
    </lineage>
</organism>
<proteinExistence type="predicted"/>
<dbReference type="EMBL" id="CP144745">
    <property type="protein sequence ID" value="WVZ51876.1"/>
    <property type="molecule type" value="Genomic_DNA"/>
</dbReference>
<dbReference type="SUPFAM" id="SSF56672">
    <property type="entry name" value="DNA/RNA polymerases"/>
    <property type="match status" value="1"/>
</dbReference>
<dbReference type="Gene3D" id="3.10.10.10">
    <property type="entry name" value="HIV Type 1 Reverse Transcriptase, subunit A, domain 1"/>
    <property type="match status" value="1"/>
</dbReference>
<dbReference type="Gene3D" id="3.30.70.270">
    <property type="match status" value="1"/>
</dbReference>
<sequence length="88" mass="9992">MLTRGIIRRSPQHVHLLLAGAAGQEGQRDYRANERIVRDTFPILVVDELLDELHSAHFFTKLDLRSGYHQVRMFSGDIAKTASTSSWS</sequence>
<gene>
    <name evidence="1" type="ORF">U9M48_002977</name>
</gene>
<dbReference type="InterPro" id="IPR043502">
    <property type="entry name" value="DNA/RNA_pol_sf"/>
</dbReference>
<evidence type="ECO:0000313" key="2">
    <source>
        <dbReference type="Proteomes" id="UP001341281"/>
    </source>
</evidence>
<dbReference type="InterPro" id="IPR053134">
    <property type="entry name" value="RNA-dir_DNA_polymerase"/>
</dbReference>
<evidence type="ECO:0000313" key="1">
    <source>
        <dbReference type="EMBL" id="WVZ51876.1"/>
    </source>
</evidence>
<dbReference type="InterPro" id="IPR043128">
    <property type="entry name" value="Rev_trsase/Diguanyl_cyclase"/>
</dbReference>
<protein>
    <recommendedName>
        <fullName evidence="3">Reverse transcriptase domain-containing protein</fullName>
    </recommendedName>
</protein>